<dbReference type="GO" id="GO:0004181">
    <property type="term" value="F:metallocarboxypeptidase activity"/>
    <property type="evidence" value="ECO:0007669"/>
    <property type="project" value="UniProtKB-EC"/>
</dbReference>
<evidence type="ECO:0000313" key="4">
    <source>
        <dbReference type="Proteomes" id="UP001465976"/>
    </source>
</evidence>
<keyword evidence="1" id="KW-0645">Protease</keyword>
<feature type="domain" description="Peptidase M28" evidence="2">
    <location>
        <begin position="2"/>
        <end position="129"/>
    </location>
</feature>
<gene>
    <name evidence="3" type="primary">VPS70_5</name>
    <name evidence="3" type="ORF">V5O48_019343</name>
</gene>
<keyword evidence="3" id="KW-0121">Carboxypeptidase</keyword>
<comment type="similarity">
    <text evidence="1">Belongs to the peptidase M28 family.</text>
</comment>
<keyword evidence="1" id="KW-0862">Zinc</keyword>
<keyword evidence="1" id="KW-0479">Metal-binding</keyword>
<evidence type="ECO:0000313" key="3">
    <source>
        <dbReference type="EMBL" id="KAL0562737.1"/>
    </source>
</evidence>
<dbReference type="Pfam" id="PF04389">
    <property type="entry name" value="Peptidase_M28"/>
    <property type="match status" value="1"/>
</dbReference>
<dbReference type="InterPro" id="IPR039373">
    <property type="entry name" value="Peptidase_M28B"/>
</dbReference>
<dbReference type="Gene3D" id="3.40.630.10">
    <property type="entry name" value="Zn peptidases"/>
    <property type="match status" value="1"/>
</dbReference>
<dbReference type="Proteomes" id="UP001465976">
    <property type="component" value="Unassembled WGS sequence"/>
</dbReference>
<evidence type="ECO:0000259" key="2">
    <source>
        <dbReference type="Pfam" id="PF04389"/>
    </source>
</evidence>
<sequence>MAAIPGHIKDEVVIVGCHRDAWVLGAADPVSGTASLLEMVRGFGELLRQGWKPLRTILIASWDAEEHGLIGSIEYGEDFAEWIGQHAVAYVNVDVSSSGSQWTALGSPSIAHLVKRTAQDVPHPNAEGRSLWDARKDDGPFVGLNGSARVDLEFIHDHECKKAESLASSTGVGPLGSGSDYTVFLQRLGVASTDQAFVQTPHDAPYHDHSIYDTIRWQDEYADPGYKKH</sequence>
<keyword evidence="4" id="KW-1185">Reference proteome</keyword>
<dbReference type="PANTHER" id="PTHR10404:SF46">
    <property type="entry name" value="VACUOLAR PROTEIN SORTING-ASSOCIATED PROTEIN 70"/>
    <property type="match status" value="1"/>
</dbReference>
<organism evidence="3 4">
    <name type="scientific">Marasmius crinis-equi</name>
    <dbReference type="NCBI Taxonomy" id="585013"/>
    <lineage>
        <taxon>Eukaryota</taxon>
        <taxon>Fungi</taxon>
        <taxon>Dikarya</taxon>
        <taxon>Basidiomycota</taxon>
        <taxon>Agaricomycotina</taxon>
        <taxon>Agaricomycetes</taxon>
        <taxon>Agaricomycetidae</taxon>
        <taxon>Agaricales</taxon>
        <taxon>Marasmiineae</taxon>
        <taxon>Marasmiaceae</taxon>
        <taxon>Marasmius</taxon>
    </lineage>
</organism>
<dbReference type="SUPFAM" id="SSF53187">
    <property type="entry name" value="Zn-dependent exopeptidases"/>
    <property type="match status" value="1"/>
</dbReference>
<proteinExistence type="inferred from homology"/>
<accession>A0ABR3EIN2</accession>
<keyword evidence="1 3" id="KW-0378">Hydrolase</keyword>
<reference evidence="3 4" key="1">
    <citation type="submission" date="2024-02" db="EMBL/GenBank/DDBJ databases">
        <title>A draft genome for the cacao thread blight pathogen Marasmius crinis-equi.</title>
        <authorList>
            <person name="Cohen S.P."/>
            <person name="Baruah I.K."/>
            <person name="Amoako-Attah I."/>
            <person name="Bukari Y."/>
            <person name="Meinhardt L.W."/>
            <person name="Bailey B.A."/>
        </authorList>
    </citation>
    <scope>NUCLEOTIDE SEQUENCE [LARGE SCALE GENOMIC DNA]</scope>
    <source>
        <strain evidence="3 4">GH-76</strain>
    </source>
</reference>
<comment type="caution">
    <text evidence="3">The sequence shown here is derived from an EMBL/GenBank/DDBJ whole genome shotgun (WGS) entry which is preliminary data.</text>
</comment>
<protein>
    <recommendedName>
        <fullName evidence="1">Peptide hydrolase</fullName>
        <ecNumber evidence="1">3.4.-.-</ecNumber>
    </recommendedName>
</protein>
<dbReference type="InterPro" id="IPR007484">
    <property type="entry name" value="Peptidase_M28"/>
</dbReference>
<dbReference type="EC" id="3.4.-.-" evidence="1"/>
<evidence type="ECO:0000256" key="1">
    <source>
        <dbReference type="RuleBase" id="RU361240"/>
    </source>
</evidence>
<feature type="non-terminal residue" evidence="3">
    <location>
        <position position="229"/>
    </location>
</feature>
<dbReference type="EMBL" id="JBAHYK010004629">
    <property type="protein sequence ID" value="KAL0562737.1"/>
    <property type="molecule type" value="Genomic_DNA"/>
</dbReference>
<dbReference type="PANTHER" id="PTHR10404">
    <property type="entry name" value="N-ACETYLATED-ALPHA-LINKED ACIDIC DIPEPTIDASE"/>
    <property type="match status" value="1"/>
</dbReference>
<name>A0ABR3EIN2_9AGAR</name>